<dbReference type="EMBL" id="QOQW01000011">
    <property type="protein sequence ID" value="RCK79645.1"/>
    <property type="molecule type" value="Genomic_DNA"/>
</dbReference>
<dbReference type="InterPro" id="IPR003423">
    <property type="entry name" value="OMP_efflux"/>
</dbReference>
<keyword evidence="5" id="KW-0812">Transmembrane</keyword>
<dbReference type="GO" id="GO:1990281">
    <property type="term" value="C:efflux pump complex"/>
    <property type="evidence" value="ECO:0007669"/>
    <property type="project" value="TreeGrafter"/>
</dbReference>
<sequence>MPHMGTCRFIASALLMSWFAACPAEAQPVASSSRPAVVAANTEQARAPAAERAVVRPWSLEDCLLYGLSHHPSIRQAAGAVESARARLGSSRATLGTKVTASGAFSRRRTEYARAWANARIPGGTDDLVDSTSESLGARKVLTDFGRTATRLQSLGLDLRGAREDLRWTEVQLAAEIKIAWLRALRAKALLAVQEENLARFQQHLDKVRSFVEVGSKPPYDITKAEVDVANARVSLIGAESAFRNALSGLRKTVGTAEDLTVEAADVTVEAVDVASRPAIPDLAIDRLLAEALARPDLRAGRLALEAARSRLREARLGKQPTLSASADYSWSGSVTPLDRGYTLGLSLSAPLLDGRATEFAVREAKAGCDVAAGRLDQLALTLRHEIETAVTGVLDARQRYEAAVILVRQASETLELAEGRYEAGLGSPLELTDARTGFASARGSLVAAYFDERIALATLDRVLGRFPPEMQGWEEK</sequence>
<comment type="caution">
    <text evidence="9">The sequence shown here is derived from an EMBL/GenBank/DDBJ whole genome shotgun (WGS) entry which is preliminary data.</text>
</comment>
<comment type="subcellular location">
    <subcellularLocation>
        <location evidence="1">Cell outer membrane</location>
    </subcellularLocation>
</comment>
<keyword evidence="6" id="KW-0472">Membrane</keyword>
<dbReference type="Gene3D" id="1.20.1600.10">
    <property type="entry name" value="Outer membrane efflux proteins (OEP)"/>
    <property type="match status" value="1"/>
</dbReference>
<reference evidence="9 10" key="1">
    <citation type="submission" date="2018-05" db="EMBL/GenBank/DDBJ databases">
        <title>A metagenomic window into the 2 km-deep terrestrial subsurface aquifer revealed taxonomically and functionally diverse microbial community comprising novel uncultured bacterial lineages.</title>
        <authorList>
            <person name="Kadnikov V.V."/>
            <person name="Mardanov A.V."/>
            <person name="Beletsky A.V."/>
            <person name="Banks D."/>
            <person name="Pimenov N.V."/>
            <person name="Frank Y.A."/>
            <person name="Karnachuk O.V."/>
            <person name="Ravin N.V."/>
        </authorList>
    </citation>
    <scope>NUCLEOTIDE SEQUENCE [LARGE SCALE GENOMIC DNA]</scope>
    <source>
        <strain evidence="9">BY5</strain>
    </source>
</reference>
<name>A0A367ZNE0_9BACT</name>
<accession>A0A367ZNE0</accession>
<dbReference type="GO" id="GO:0015288">
    <property type="term" value="F:porin activity"/>
    <property type="evidence" value="ECO:0007669"/>
    <property type="project" value="TreeGrafter"/>
</dbReference>
<evidence type="ECO:0000256" key="4">
    <source>
        <dbReference type="ARBA" id="ARBA00022452"/>
    </source>
</evidence>
<dbReference type="Pfam" id="PF02321">
    <property type="entry name" value="OEP"/>
    <property type="match status" value="2"/>
</dbReference>
<proteinExistence type="inferred from homology"/>
<keyword evidence="7" id="KW-0998">Cell outer membrane</keyword>
<keyword evidence="4" id="KW-1134">Transmembrane beta strand</keyword>
<evidence type="ECO:0000256" key="5">
    <source>
        <dbReference type="ARBA" id="ARBA00022692"/>
    </source>
</evidence>
<dbReference type="AlphaFoldDB" id="A0A367ZNE0"/>
<protein>
    <submittedName>
        <fullName evidence="9">Outer membrane efflux protein</fullName>
    </submittedName>
</protein>
<evidence type="ECO:0000313" key="10">
    <source>
        <dbReference type="Proteomes" id="UP000252355"/>
    </source>
</evidence>
<dbReference type="GO" id="GO:0009279">
    <property type="term" value="C:cell outer membrane"/>
    <property type="evidence" value="ECO:0007669"/>
    <property type="project" value="UniProtKB-SubCell"/>
</dbReference>
<feature type="signal peptide" evidence="8">
    <location>
        <begin position="1"/>
        <end position="26"/>
    </location>
</feature>
<keyword evidence="3" id="KW-0813">Transport</keyword>
<feature type="chain" id="PRO_5016843196" evidence="8">
    <location>
        <begin position="27"/>
        <end position="477"/>
    </location>
</feature>
<evidence type="ECO:0000256" key="6">
    <source>
        <dbReference type="ARBA" id="ARBA00023136"/>
    </source>
</evidence>
<dbReference type="PANTHER" id="PTHR30026:SF20">
    <property type="entry name" value="OUTER MEMBRANE PROTEIN TOLC"/>
    <property type="match status" value="1"/>
</dbReference>
<dbReference type="GO" id="GO:0015562">
    <property type="term" value="F:efflux transmembrane transporter activity"/>
    <property type="evidence" value="ECO:0007669"/>
    <property type="project" value="InterPro"/>
</dbReference>
<keyword evidence="8" id="KW-0732">Signal</keyword>
<evidence type="ECO:0000256" key="2">
    <source>
        <dbReference type="ARBA" id="ARBA00007613"/>
    </source>
</evidence>
<evidence type="ECO:0000256" key="1">
    <source>
        <dbReference type="ARBA" id="ARBA00004442"/>
    </source>
</evidence>
<evidence type="ECO:0000313" key="9">
    <source>
        <dbReference type="EMBL" id="RCK79645.1"/>
    </source>
</evidence>
<organism evidence="9 10">
    <name type="scientific">Candidatus Ozemobacter sibiricus</name>
    <dbReference type="NCBI Taxonomy" id="2268124"/>
    <lineage>
        <taxon>Bacteria</taxon>
        <taxon>Candidatus Ozemobacteria</taxon>
        <taxon>Candidatus Ozemobacterales</taxon>
        <taxon>Candidatus Ozemobacteraceae</taxon>
        <taxon>Candidatus Ozemobacter</taxon>
    </lineage>
</organism>
<dbReference type="PIRSF" id="PIRSF001892">
    <property type="entry name" value="CyaE"/>
    <property type="match status" value="1"/>
</dbReference>
<evidence type="ECO:0000256" key="7">
    <source>
        <dbReference type="ARBA" id="ARBA00023237"/>
    </source>
</evidence>
<dbReference type="SUPFAM" id="SSF56954">
    <property type="entry name" value="Outer membrane efflux proteins (OEP)"/>
    <property type="match status" value="1"/>
</dbReference>
<evidence type="ECO:0000256" key="8">
    <source>
        <dbReference type="SAM" id="SignalP"/>
    </source>
</evidence>
<dbReference type="PANTHER" id="PTHR30026">
    <property type="entry name" value="OUTER MEMBRANE PROTEIN TOLC"/>
    <property type="match status" value="1"/>
</dbReference>
<dbReference type="InterPro" id="IPR051906">
    <property type="entry name" value="TolC-like"/>
</dbReference>
<evidence type="ECO:0000256" key="3">
    <source>
        <dbReference type="ARBA" id="ARBA00022448"/>
    </source>
</evidence>
<dbReference type="InterPro" id="IPR028351">
    <property type="entry name" value="CyaE"/>
</dbReference>
<dbReference type="Proteomes" id="UP000252355">
    <property type="component" value="Unassembled WGS sequence"/>
</dbReference>
<comment type="similarity">
    <text evidence="2">Belongs to the outer membrane factor (OMF) (TC 1.B.17) family.</text>
</comment>
<gene>
    <name evidence="9" type="ORF">OZSIB_4117</name>
</gene>